<accession>A0A9P6H1E9</accession>
<name>A0A9P6H1E9_9MICR</name>
<evidence type="ECO:0000259" key="1">
    <source>
        <dbReference type="Pfam" id="PF04153"/>
    </source>
</evidence>
<comment type="caution">
    <text evidence="2">The sequence shown here is derived from an EMBL/GenBank/DDBJ whole genome shotgun (WGS) entry which is preliminary data.</text>
</comment>
<dbReference type="Proteomes" id="UP000740883">
    <property type="component" value="Unassembled WGS sequence"/>
</dbReference>
<dbReference type="AlphaFoldDB" id="A0A9P6H1E9"/>
<dbReference type="GO" id="GO:0030015">
    <property type="term" value="C:CCR4-NOT core complex"/>
    <property type="evidence" value="ECO:0007669"/>
    <property type="project" value="UniProtKB-ARBA"/>
</dbReference>
<sequence>MSNLQQKMQAIQRNKSKEHQEIDDATLDEMAYMVCRKPYNDKYSYYPPKLLAQIIPDCYKNIVFNADKFNSYNEETLFYLFYAFPCDELQIKAFRTLLERGFAYSKLYKNFVVMDDLKTIDNRKHNVVMFDPFIWNKVTREIVYDEKFVSSLERIKKNIF</sequence>
<evidence type="ECO:0000313" key="2">
    <source>
        <dbReference type="EMBL" id="KAF9764921.1"/>
    </source>
</evidence>
<dbReference type="OrthoDB" id="25391at2759"/>
<dbReference type="GO" id="GO:0006355">
    <property type="term" value="P:regulation of DNA-templated transcription"/>
    <property type="evidence" value="ECO:0007669"/>
    <property type="project" value="InterPro"/>
</dbReference>
<protein>
    <submittedName>
        <fullName evidence="2">NOT transcription complex subunit VIP2</fullName>
    </submittedName>
</protein>
<evidence type="ECO:0000313" key="3">
    <source>
        <dbReference type="Proteomes" id="UP000740883"/>
    </source>
</evidence>
<reference evidence="2 3" key="1">
    <citation type="journal article" date="2020" name="Genome Biol. Evol.">
        <title>Comparative genomics of strictly vertically transmitted, feminizing microsporidia endosymbionts of amphipod crustaceans.</title>
        <authorList>
            <person name="Cormier A."/>
            <person name="Chebbi M.A."/>
            <person name="Giraud I."/>
            <person name="Wattier R."/>
            <person name="Teixeira M."/>
            <person name="Gilbert C."/>
            <person name="Rigaud T."/>
            <person name="Cordaux R."/>
        </authorList>
    </citation>
    <scope>NUCLEOTIDE SEQUENCE [LARGE SCALE GENOMIC DNA]</scope>
    <source>
        <strain evidence="2 3">Ou3-Ou53</strain>
    </source>
</reference>
<dbReference type="Pfam" id="PF04153">
    <property type="entry name" value="NOT2_3_5_C"/>
    <property type="match status" value="1"/>
</dbReference>
<dbReference type="GO" id="GO:0000289">
    <property type="term" value="P:nuclear-transcribed mRNA poly(A) tail shortening"/>
    <property type="evidence" value="ECO:0007669"/>
    <property type="project" value="UniProtKB-ARBA"/>
</dbReference>
<dbReference type="EMBL" id="SBJO01000004">
    <property type="protein sequence ID" value="KAF9764921.1"/>
    <property type="molecule type" value="Genomic_DNA"/>
</dbReference>
<keyword evidence="3" id="KW-1185">Reference proteome</keyword>
<dbReference type="InterPro" id="IPR007282">
    <property type="entry name" value="NOT2/3/5_C"/>
</dbReference>
<feature type="domain" description="NOT2/NOT3/NOT5 C-terminal" evidence="1">
    <location>
        <begin position="54"/>
        <end position="147"/>
    </location>
</feature>
<dbReference type="Gene3D" id="2.30.30.1020">
    <property type="entry name" value="CCR4-NOT complex subunit 2/3/5, C-terminal domain"/>
    <property type="match status" value="1"/>
</dbReference>
<gene>
    <name evidence="2" type="primary">VIP2</name>
    <name evidence="2" type="ORF">NGRA_0142</name>
</gene>
<proteinExistence type="predicted"/>
<organism evidence="2 3">
    <name type="scientific">Nosema granulosis</name>
    <dbReference type="NCBI Taxonomy" id="83296"/>
    <lineage>
        <taxon>Eukaryota</taxon>
        <taxon>Fungi</taxon>
        <taxon>Fungi incertae sedis</taxon>
        <taxon>Microsporidia</taxon>
        <taxon>Nosematidae</taxon>
        <taxon>Nosema</taxon>
    </lineage>
</organism>
<dbReference type="InterPro" id="IPR038635">
    <property type="entry name" value="CCR4-NOT_su2/3/5_C_sf"/>
</dbReference>